<gene>
    <name evidence="1" type="ORF">LTR37_020367</name>
</gene>
<name>A0ACC3MCX5_9PEZI</name>
<evidence type="ECO:0000313" key="1">
    <source>
        <dbReference type="EMBL" id="KAK3684339.1"/>
    </source>
</evidence>
<keyword evidence="2" id="KW-1185">Reference proteome</keyword>
<feature type="non-terminal residue" evidence="1">
    <location>
        <position position="387"/>
    </location>
</feature>
<dbReference type="EMBL" id="JAUTXU010000352">
    <property type="protein sequence ID" value="KAK3684339.1"/>
    <property type="molecule type" value="Genomic_DNA"/>
</dbReference>
<comment type="caution">
    <text evidence="1">The sequence shown here is derived from an EMBL/GenBank/DDBJ whole genome shotgun (WGS) entry which is preliminary data.</text>
</comment>
<protein>
    <submittedName>
        <fullName evidence="1">Uncharacterized protein</fullName>
    </submittedName>
</protein>
<accession>A0ACC3MCX5</accession>
<organism evidence="1 2">
    <name type="scientific">Vermiconidia calcicola</name>
    <dbReference type="NCBI Taxonomy" id="1690605"/>
    <lineage>
        <taxon>Eukaryota</taxon>
        <taxon>Fungi</taxon>
        <taxon>Dikarya</taxon>
        <taxon>Ascomycota</taxon>
        <taxon>Pezizomycotina</taxon>
        <taxon>Dothideomycetes</taxon>
        <taxon>Dothideomycetidae</taxon>
        <taxon>Mycosphaerellales</taxon>
        <taxon>Extremaceae</taxon>
        <taxon>Vermiconidia</taxon>
    </lineage>
</organism>
<sequence length="387" mass="41930">MQSFFQYRGFRAAVEAQLDRDRAKAQGFQRHDRSTAADSGSPGSATSDESKVDLEKGGESSEGGVFRLPSGVKLGDIDPEERNPGPTDEAARLEEDQNPEEHREAVEEKIRQDREDHEEEEEEQDDDDDDYELGLNARQTLSRTTTQQSVATRLGQVLTGIEVRRRTTREGGEGNVFVVGYEGADDPNDPHNWSFLTRIGCTINIAAIGCVVGFASAVDSSFLPQAAKEFGVSEVVESLATALFLAGFGIGGLLAGPVSETVGRNPVYIGTMGLYMVFVMASALAPNIEAQLVFRFIAGLFGSTPLTCAGGSISDLWSPLERVFAFPIFANAAFTGPLLGPIIGGFIAQSVSWRWVEWTTLILSGAVLTSVVLFQPETFPPILLKWK</sequence>
<reference evidence="1" key="1">
    <citation type="submission" date="2023-07" db="EMBL/GenBank/DDBJ databases">
        <title>Black Yeasts Isolated from many extreme environments.</title>
        <authorList>
            <person name="Coleine C."/>
            <person name="Stajich J.E."/>
            <person name="Selbmann L."/>
        </authorList>
    </citation>
    <scope>NUCLEOTIDE SEQUENCE</scope>
    <source>
        <strain evidence="1">CCFEE 5714</strain>
    </source>
</reference>
<evidence type="ECO:0000313" key="2">
    <source>
        <dbReference type="Proteomes" id="UP001281147"/>
    </source>
</evidence>
<proteinExistence type="predicted"/>
<dbReference type="Proteomes" id="UP001281147">
    <property type="component" value="Unassembled WGS sequence"/>
</dbReference>